<protein>
    <recommendedName>
        <fullName evidence="1">Reverse transcriptase zinc-binding domain-containing protein</fullName>
    </recommendedName>
</protein>
<reference evidence="2" key="2">
    <citation type="journal article" date="2024" name="Plant">
        <title>Genomic evolution and insights into agronomic trait innovations of Sesamum species.</title>
        <authorList>
            <person name="Miao H."/>
            <person name="Wang L."/>
            <person name="Qu L."/>
            <person name="Liu H."/>
            <person name="Sun Y."/>
            <person name="Le M."/>
            <person name="Wang Q."/>
            <person name="Wei S."/>
            <person name="Zheng Y."/>
            <person name="Lin W."/>
            <person name="Duan Y."/>
            <person name="Cao H."/>
            <person name="Xiong S."/>
            <person name="Wang X."/>
            <person name="Wei L."/>
            <person name="Li C."/>
            <person name="Ma Q."/>
            <person name="Ju M."/>
            <person name="Zhao R."/>
            <person name="Li G."/>
            <person name="Mu C."/>
            <person name="Tian Q."/>
            <person name="Mei H."/>
            <person name="Zhang T."/>
            <person name="Gao T."/>
            <person name="Zhang H."/>
        </authorList>
    </citation>
    <scope>NUCLEOTIDE SEQUENCE</scope>
    <source>
        <strain evidence="2">G02</strain>
    </source>
</reference>
<sequence>MDAECILGIELRGGGVKHEIIWHFERNGNFSVKSTYRVAMKNRDNGRCSMMEQNWSFLWGSRALPKVSLFAWRCVMDALPTTECLRRRGVMVDTGYGRCDMDTEDGAHALFYWQLPGLVWAIVRTPLECNCLLRSQLGRMVSQGS</sequence>
<feature type="domain" description="Reverse transcriptase zinc-binding" evidence="1">
    <location>
        <begin position="30"/>
        <end position="112"/>
    </location>
</feature>
<proteinExistence type="predicted"/>
<dbReference type="EMBL" id="JACGWJ010000002">
    <property type="protein sequence ID" value="KAL0435052.1"/>
    <property type="molecule type" value="Genomic_DNA"/>
</dbReference>
<reference evidence="2" key="1">
    <citation type="submission" date="2020-06" db="EMBL/GenBank/DDBJ databases">
        <authorList>
            <person name="Li T."/>
            <person name="Hu X."/>
            <person name="Zhang T."/>
            <person name="Song X."/>
            <person name="Zhang H."/>
            <person name="Dai N."/>
            <person name="Sheng W."/>
            <person name="Hou X."/>
            <person name="Wei L."/>
        </authorList>
    </citation>
    <scope>NUCLEOTIDE SEQUENCE</scope>
    <source>
        <strain evidence="2">G02</strain>
        <tissue evidence="2">Leaf</tissue>
    </source>
</reference>
<evidence type="ECO:0000259" key="1">
    <source>
        <dbReference type="Pfam" id="PF13966"/>
    </source>
</evidence>
<dbReference type="AlphaFoldDB" id="A0AAW2W0C7"/>
<dbReference type="Pfam" id="PF13966">
    <property type="entry name" value="zf-RVT"/>
    <property type="match status" value="1"/>
</dbReference>
<gene>
    <name evidence="2" type="ORF">Sradi_0213100</name>
</gene>
<dbReference type="InterPro" id="IPR026960">
    <property type="entry name" value="RVT-Znf"/>
</dbReference>
<organism evidence="2">
    <name type="scientific">Sesamum radiatum</name>
    <name type="common">Black benniseed</name>
    <dbReference type="NCBI Taxonomy" id="300843"/>
    <lineage>
        <taxon>Eukaryota</taxon>
        <taxon>Viridiplantae</taxon>
        <taxon>Streptophyta</taxon>
        <taxon>Embryophyta</taxon>
        <taxon>Tracheophyta</taxon>
        <taxon>Spermatophyta</taxon>
        <taxon>Magnoliopsida</taxon>
        <taxon>eudicotyledons</taxon>
        <taxon>Gunneridae</taxon>
        <taxon>Pentapetalae</taxon>
        <taxon>asterids</taxon>
        <taxon>lamiids</taxon>
        <taxon>Lamiales</taxon>
        <taxon>Pedaliaceae</taxon>
        <taxon>Sesamum</taxon>
    </lineage>
</organism>
<comment type="caution">
    <text evidence="2">The sequence shown here is derived from an EMBL/GenBank/DDBJ whole genome shotgun (WGS) entry which is preliminary data.</text>
</comment>
<name>A0AAW2W0C7_SESRA</name>
<accession>A0AAW2W0C7</accession>
<evidence type="ECO:0000313" key="2">
    <source>
        <dbReference type="EMBL" id="KAL0435052.1"/>
    </source>
</evidence>